<dbReference type="EMBL" id="QPFP01000028">
    <property type="protein sequence ID" value="TEB29338.1"/>
    <property type="molecule type" value="Genomic_DNA"/>
</dbReference>
<protein>
    <submittedName>
        <fullName evidence="2">Uncharacterized protein</fullName>
    </submittedName>
</protein>
<evidence type="ECO:0000313" key="3">
    <source>
        <dbReference type="Proteomes" id="UP000298030"/>
    </source>
</evidence>
<sequence>MSLSLSPGDPMGGFNDTQIFRTGSFAVAHTILPQLQHVHRNAPPLRRGCTADPWLKGFERMVLRKRVWSYGGLLVSKPKYECAEGYAAPRMCDSVGSKLELCQRHEIGILCQRFEAVGIVTKTTIPRLWLASPSHDELGSGEHKRDQFHRGGHPRDPDPGGWCTPGSTEEND</sequence>
<organism evidence="2 3">
    <name type="scientific">Coprinellus micaceus</name>
    <name type="common">Glistening ink-cap mushroom</name>
    <name type="synonym">Coprinus micaceus</name>
    <dbReference type="NCBI Taxonomy" id="71717"/>
    <lineage>
        <taxon>Eukaryota</taxon>
        <taxon>Fungi</taxon>
        <taxon>Dikarya</taxon>
        <taxon>Basidiomycota</taxon>
        <taxon>Agaricomycotina</taxon>
        <taxon>Agaricomycetes</taxon>
        <taxon>Agaricomycetidae</taxon>
        <taxon>Agaricales</taxon>
        <taxon>Agaricineae</taxon>
        <taxon>Psathyrellaceae</taxon>
        <taxon>Coprinellus</taxon>
    </lineage>
</organism>
<feature type="region of interest" description="Disordered" evidence="1">
    <location>
        <begin position="135"/>
        <end position="172"/>
    </location>
</feature>
<reference evidence="2 3" key="1">
    <citation type="journal article" date="2019" name="Nat. Ecol. Evol.">
        <title>Megaphylogeny resolves global patterns of mushroom evolution.</title>
        <authorList>
            <person name="Varga T."/>
            <person name="Krizsan K."/>
            <person name="Foldi C."/>
            <person name="Dima B."/>
            <person name="Sanchez-Garcia M."/>
            <person name="Sanchez-Ramirez S."/>
            <person name="Szollosi G.J."/>
            <person name="Szarkandi J.G."/>
            <person name="Papp V."/>
            <person name="Albert L."/>
            <person name="Andreopoulos W."/>
            <person name="Angelini C."/>
            <person name="Antonin V."/>
            <person name="Barry K.W."/>
            <person name="Bougher N.L."/>
            <person name="Buchanan P."/>
            <person name="Buyck B."/>
            <person name="Bense V."/>
            <person name="Catcheside P."/>
            <person name="Chovatia M."/>
            <person name="Cooper J."/>
            <person name="Damon W."/>
            <person name="Desjardin D."/>
            <person name="Finy P."/>
            <person name="Geml J."/>
            <person name="Haridas S."/>
            <person name="Hughes K."/>
            <person name="Justo A."/>
            <person name="Karasinski D."/>
            <person name="Kautmanova I."/>
            <person name="Kiss B."/>
            <person name="Kocsube S."/>
            <person name="Kotiranta H."/>
            <person name="LaButti K.M."/>
            <person name="Lechner B.E."/>
            <person name="Liimatainen K."/>
            <person name="Lipzen A."/>
            <person name="Lukacs Z."/>
            <person name="Mihaltcheva S."/>
            <person name="Morgado L.N."/>
            <person name="Niskanen T."/>
            <person name="Noordeloos M.E."/>
            <person name="Ohm R.A."/>
            <person name="Ortiz-Santana B."/>
            <person name="Ovrebo C."/>
            <person name="Racz N."/>
            <person name="Riley R."/>
            <person name="Savchenko A."/>
            <person name="Shiryaev A."/>
            <person name="Soop K."/>
            <person name="Spirin V."/>
            <person name="Szebenyi C."/>
            <person name="Tomsovsky M."/>
            <person name="Tulloss R.E."/>
            <person name="Uehling J."/>
            <person name="Grigoriev I.V."/>
            <person name="Vagvolgyi C."/>
            <person name="Papp T."/>
            <person name="Martin F.M."/>
            <person name="Miettinen O."/>
            <person name="Hibbett D.S."/>
            <person name="Nagy L.G."/>
        </authorList>
    </citation>
    <scope>NUCLEOTIDE SEQUENCE [LARGE SCALE GENOMIC DNA]</scope>
    <source>
        <strain evidence="2 3">FP101781</strain>
    </source>
</reference>
<proteinExistence type="predicted"/>
<dbReference type="AlphaFoldDB" id="A0A4Y7T5V7"/>
<gene>
    <name evidence="2" type="ORF">FA13DRAFT_1775604</name>
</gene>
<keyword evidence="3" id="KW-1185">Reference proteome</keyword>
<feature type="compositionally biased region" description="Basic and acidic residues" evidence="1">
    <location>
        <begin position="135"/>
        <end position="158"/>
    </location>
</feature>
<dbReference type="Proteomes" id="UP000298030">
    <property type="component" value="Unassembled WGS sequence"/>
</dbReference>
<name>A0A4Y7T5V7_COPMI</name>
<comment type="caution">
    <text evidence="2">The sequence shown here is derived from an EMBL/GenBank/DDBJ whole genome shotgun (WGS) entry which is preliminary data.</text>
</comment>
<accession>A0A4Y7T5V7</accession>
<evidence type="ECO:0000256" key="1">
    <source>
        <dbReference type="SAM" id="MobiDB-lite"/>
    </source>
</evidence>
<evidence type="ECO:0000313" key="2">
    <source>
        <dbReference type="EMBL" id="TEB29338.1"/>
    </source>
</evidence>